<dbReference type="InterPro" id="IPR023631">
    <property type="entry name" value="Amidase_dom"/>
</dbReference>
<sequence>MGLLRTTCVYIRLFLDRVIDFFFSLYWDNKKAVIPDLEKKYDFLAQSATSLANKIKQKELKSEELVLALIERIRQVNPPLNAVVADRYEAALEEAREIDRKISEGITDDLSKKPFLGVPFTAKESQAIKGMPLTMGTWCRRNDRATEDSEAVVRLRAAGAIPLATTNLPELLIW</sequence>
<feature type="domain" description="Amidase" evidence="1">
    <location>
        <begin position="64"/>
        <end position="173"/>
    </location>
</feature>
<comment type="caution">
    <text evidence="2">The sequence shown here is derived from an EMBL/GenBank/DDBJ whole genome shotgun (WGS) entry which is preliminary data.</text>
</comment>
<evidence type="ECO:0000313" key="3">
    <source>
        <dbReference type="Proteomes" id="UP001153954"/>
    </source>
</evidence>
<dbReference type="InterPro" id="IPR052739">
    <property type="entry name" value="FAAH2"/>
</dbReference>
<accession>A0AAU9U4H6</accession>
<dbReference type="InterPro" id="IPR036928">
    <property type="entry name" value="AS_sf"/>
</dbReference>
<dbReference type="SUPFAM" id="SSF75304">
    <property type="entry name" value="Amidase signature (AS) enzymes"/>
    <property type="match status" value="1"/>
</dbReference>
<protein>
    <recommendedName>
        <fullName evidence="1">Amidase domain-containing protein</fullName>
    </recommendedName>
</protein>
<dbReference type="PANTHER" id="PTHR43372">
    <property type="entry name" value="FATTY-ACID AMIDE HYDROLASE"/>
    <property type="match status" value="1"/>
</dbReference>
<evidence type="ECO:0000259" key="1">
    <source>
        <dbReference type="Pfam" id="PF01425"/>
    </source>
</evidence>
<gene>
    <name evidence="2" type="ORF">EEDITHA_LOCUS8364</name>
</gene>
<keyword evidence="3" id="KW-1185">Reference proteome</keyword>
<dbReference type="GO" id="GO:0012505">
    <property type="term" value="C:endomembrane system"/>
    <property type="evidence" value="ECO:0007669"/>
    <property type="project" value="TreeGrafter"/>
</dbReference>
<dbReference type="Gene3D" id="3.90.1300.10">
    <property type="entry name" value="Amidase signature (AS) domain"/>
    <property type="match status" value="1"/>
</dbReference>
<dbReference type="Proteomes" id="UP001153954">
    <property type="component" value="Unassembled WGS sequence"/>
</dbReference>
<organism evidence="2 3">
    <name type="scientific">Euphydryas editha</name>
    <name type="common">Edith's checkerspot</name>
    <dbReference type="NCBI Taxonomy" id="104508"/>
    <lineage>
        <taxon>Eukaryota</taxon>
        <taxon>Metazoa</taxon>
        <taxon>Ecdysozoa</taxon>
        <taxon>Arthropoda</taxon>
        <taxon>Hexapoda</taxon>
        <taxon>Insecta</taxon>
        <taxon>Pterygota</taxon>
        <taxon>Neoptera</taxon>
        <taxon>Endopterygota</taxon>
        <taxon>Lepidoptera</taxon>
        <taxon>Glossata</taxon>
        <taxon>Ditrysia</taxon>
        <taxon>Papilionoidea</taxon>
        <taxon>Nymphalidae</taxon>
        <taxon>Nymphalinae</taxon>
        <taxon>Euphydryas</taxon>
    </lineage>
</organism>
<name>A0AAU9U4H6_EUPED</name>
<proteinExistence type="predicted"/>
<dbReference type="EMBL" id="CAKOGL010000012">
    <property type="protein sequence ID" value="CAH2092619.1"/>
    <property type="molecule type" value="Genomic_DNA"/>
</dbReference>
<dbReference type="Pfam" id="PF01425">
    <property type="entry name" value="Amidase"/>
    <property type="match status" value="1"/>
</dbReference>
<reference evidence="2" key="1">
    <citation type="submission" date="2022-03" db="EMBL/GenBank/DDBJ databases">
        <authorList>
            <person name="Tunstrom K."/>
        </authorList>
    </citation>
    <scope>NUCLEOTIDE SEQUENCE</scope>
</reference>
<evidence type="ECO:0000313" key="2">
    <source>
        <dbReference type="EMBL" id="CAH2092619.1"/>
    </source>
</evidence>
<dbReference type="PANTHER" id="PTHR43372:SF1">
    <property type="entry name" value="LD38433P"/>
    <property type="match status" value="1"/>
</dbReference>
<dbReference type="AlphaFoldDB" id="A0AAU9U4H6"/>